<dbReference type="InterPro" id="IPR036249">
    <property type="entry name" value="Thioredoxin-like_sf"/>
</dbReference>
<comment type="caution">
    <text evidence="6">The sequence shown here is derived from an EMBL/GenBank/DDBJ whole genome shotgun (WGS) entry which is preliminary data.</text>
</comment>
<evidence type="ECO:0000256" key="4">
    <source>
        <dbReference type="RuleBase" id="RU000499"/>
    </source>
</evidence>
<dbReference type="PANTHER" id="PTHR11592">
    <property type="entry name" value="GLUTATHIONE PEROXIDASE"/>
    <property type="match status" value="1"/>
</dbReference>
<dbReference type="EMBL" id="JAUSTY010000003">
    <property type="protein sequence ID" value="MDQ0164909.1"/>
    <property type="molecule type" value="Genomic_DNA"/>
</dbReference>
<gene>
    <name evidence="6" type="ORF">J2S11_000809</name>
</gene>
<dbReference type="PROSITE" id="PS51352">
    <property type="entry name" value="THIOREDOXIN_2"/>
    <property type="match status" value="1"/>
</dbReference>
<dbReference type="PIRSF" id="PIRSF000303">
    <property type="entry name" value="Glutathion_perox"/>
    <property type="match status" value="1"/>
</dbReference>
<name>A0ABT9VVC0_9BACI</name>
<evidence type="ECO:0000256" key="2">
    <source>
        <dbReference type="ARBA" id="ARBA00022559"/>
    </source>
</evidence>
<protein>
    <recommendedName>
        <fullName evidence="4">Glutathione peroxidase</fullName>
    </recommendedName>
</protein>
<dbReference type="CDD" id="cd00340">
    <property type="entry name" value="GSH_Peroxidase"/>
    <property type="match status" value="1"/>
</dbReference>
<dbReference type="GO" id="GO:0004602">
    <property type="term" value="F:glutathione peroxidase activity"/>
    <property type="evidence" value="ECO:0007669"/>
    <property type="project" value="UniProtKB-EC"/>
</dbReference>
<dbReference type="PANTHER" id="PTHR11592:SF78">
    <property type="entry name" value="GLUTATHIONE PEROXIDASE"/>
    <property type="match status" value="1"/>
</dbReference>
<keyword evidence="7" id="KW-1185">Reference proteome</keyword>
<dbReference type="PROSITE" id="PS00460">
    <property type="entry name" value="GLUTATHIONE_PEROXID_1"/>
    <property type="match status" value="1"/>
</dbReference>
<dbReference type="Pfam" id="PF00255">
    <property type="entry name" value="GSHPx"/>
    <property type="match status" value="1"/>
</dbReference>
<keyword evidence="3 4" id="KW-0560">Oxidoreductase</keyword>
<reference evidence="6 7" key="1">
    <citation type="submission" date="2023-07" db="EMBL/GenBank/DDBJ databases">
        <title>Genomic Encyclopedia of Type Strains, Phase IV (KMG-IV): sequencing the most valuable type-strain genomes for metagenomic binning, comparative biology and taxonomic classification.</title>
        <authorList>
            <person name="Goeker M."/>
        </authorList>
    </citation>
    <scope>NUCLEOTIDE SEQUENCE [LARGE SCALE GENOMIC DNA]</scope>
    <source>
        <strain evidence="6 7">DSM 12751</strain>
    </source>
</reference>
<dbReference type="InterPro" id="IPR013766">
    <property type="entry name" value="Thioredoxin_domain"/>
</dbReference>
<dbReference type="Proteomes" id="UP001235840">
    <property type="component" value="Unassembled WGS sequence"/>
</dbReference>
<proteinExistence type="inferred from homology"/>
<evidence type="ECO:0000313" key="7">
    <source>
        <dbReference type="Proteomes" id="UP001235840"/>
    </source>
</evidence>
<sequence>MASIYDYSAALSNGQEVSLANYKGKVLLIVNTASKCGFTPQFEGLEKLNKEYKEQGLEILGFPCNQFMSQDPGTNEEILEYCQVNYGVTFPMFGKVDVNGSDAHPLFQFLRKQQKGMMGDSIKWNFTKFLVDREGNVVERFAPTTTPEQIEKSIEELL</sequence>
<dbReference type="InterPro" id="IPR000889">
    <property type="entry name" value="Glutathione_peroxidase"/>
</dbReference>
<dbReference type="PROSITE" id="PS51355">
    <property type="entry name" value="GLUTATHIONE_PEROXID_3"/>
    <property type="match status" value="1"/>
</dbReference>
<dbReference type="InterPro" id="IPR029760">
    <property type="entry name" value="GPX_CS"/>
</dbReference>
<dbReference type="SUPFAM" id="SSF52833">
    <property type="entry name" value="Thioredoxin-like"/>
    <property type="match status" value="1"/>
</dbReference>
<keyword evidence="2 4" id="KW-0575">Peroxidase</keyword>
<evidence type="ECO:0000259" key="5">
    <source>
        <dbReference type="PROSITE" id="PS51352"/>
    </source>
</evidence>
<comment type="similarity">
    <text evidence="1 4">Belongs to the glutathione peroxidase family.</text>
</comment>
<dbReference type="InterPro" id="IPR029759">
    <property type="entry name" value="GPX_AS"/>
</dbReference>
<organism evidence="6 7">
    <name type="scientific">Caldalkalibacillus horti</name>
    <dbReference type="NCBI Taxonomy" id="77523"/>
    <lineage>
        <taxon>Bacteria</taxon>
        <taxon>Bacillati</taxon>
        <taxon>Bacillota</taxon>
        <taxon>Bacilli</taxon>
        <taxon>Bacillales</taxon>
        <taxon>Bacillaceae</taxon>
        <taxon>Caldalkalibacillus</taxon>
    </lineage>
</organism>
<evidence type="ECO:0000256" key="3">
    <source>
        <dbReference type="ARBA" id="ARBA00023002"/>
    </source>
</evidence>
<dbReference type="PROSITE" id="PS00763">
    <property type="entry name" value="GLUTATHIONE_PEROXID_2"/>
    <property type="match status" value="1"/>
</dbReference>
<dbReference type="RefSeq" id="WP_307391248.1">
    <property type="nucleotide sequence ID" value="NZ_BAAADK010000010.1"/>
</dbReference>
<dbReference type="PRINTS" id="PR01011">
    <property type="entry name" value="GLUTPROXDASE"/>
</dbReference>
<accession>A0ABT9VVC0</accession>
<evidence type="ECO:0000256" key="1">
    <source>
        <dbReference type="ARBA" id="ARBA00006926"/>
    </source>
</evidence>
<feature type="domain" description="Thioredoxin" evidence="5">
    <location>
        <begin position="1"/>
        <end position="158"/>
    </location>
</feature>
<evidence type="ECO:0000313" key="6">
    <source>
        <dbReference type="EMBL" id="MDQ0164909.1"/>
    </source>
</evidence>
<dbReference type="Gene3D" id="3.40.30.10">
    <property type="entry name" value="Glutaredoxin"/>
    <property type="match status" value="1"/>
</dbReference>